<reference evidence="3" key="1">
    <citation type="submission" date="2023-03" db="EMBL/GenBank/DDBJ databases">
        <title>Corynebacterium amycolatum SB-1.</title>
        <authorList>
            <person name="Jo H."/>
        </authorList>
    </citation>
    <scope>NUCLEOTIDE SEQUENCE</scope>
    <source>
        <strain evidence="3">SB-1</strain>
    </source>
</reference>
<name>A0AAJ5YDL2_CORAY</name>
<organism evidence="2 4">
    <name type="scientific">Corynebacterium amycolatum</name>
    <dbReference type="NCBI Taxonomy" id="43765"/>
    <lineage>
        <taxon>Bacteria</taxon>
        <taxon>Bacillati</taxon>
        <taxon>Actinomycetota</taxon>
        <taxon>Actinomycetes</taxon>
        <taxon>Mycobacteriales</taxon>
        <taxon>Corynebacteriaceae</taxon>
        <taxon>Corynebacterium</taxon>
    </lineage>
</organism>
<proteinExistence type="predicted"/>
<feature type="transmembrane region" description="Helical" evidence="1">
    <location>
        <begin position="12"/>
        <end position="32"/>
    </location>
</feature>
<dbReference type="GeneID" id="92767749"/>
<evidence type="ECO:0000313" key="2">
    <source>
        <dbReference type="EMBL" id="MEO3716362.1"/>
    </source>
</evidence>
<dbReference type="EMBL" id="JASOOY020000007">
    <property type="protein sequence ID" value="MEO3716362.1"/>
    <property type="molecule type" value="Genomic_DNA"/>
</dbReference>
<evidence type="ECO:0000313" key="3">
    <source>
        <dbReference type="EMBL" id="WET44410.1"/>
    </source>
</evidence>
<dbReference type="Proteomes" id="UP001223646">
    <property type="component" value="Unassembled WGS sequence"/>
</dbReference>
<dbReference type="AlphaFoldDB" id="A0AAJ5YDL2"/>
<sequence length="183" mass="19951">MKTSVSVFDRIVLFLFSALLLLVATWAIASYFDVAPAQWLHDTGRMESWGKIPEQSWYVPVLGVITAILAVVGCSLVVANLRSHRFSTVSASESQEKLGEISLPVADVADAVCTDLERNAHINQADSRVYRDNGIPTLEVTVAMPPQASLPAVVAALKNAEREMRDALGHADIASTYKIELDR</sequence>
<keyword evidence="1" id="KW-0472">Membrane</keyword>
<dbReference type="EMBL" id="CP120206">
    <property type="protein sequence ID" value="WET44410.1"/>
    <property type="molecule type" value="Genomic_DNA"/>
</dbReference>
<reference evidence="2" key="2">
    <citation type="submission" date="2023-05" db="EMBL/GenBank/DDBJ databases">
        <authorList>
            <person name="Du J."/>
        </authorList>
    </citation>
    <scope>NUCLEOTIDE SEQUENCE</scope>
    <source>
        <strain evidence="2">UMB1064</strain>
    </source>
</reference>
<keyword evidence="1" id="KW-1133">Transmembrane helix</keyword>
<reference evidence="2" key="3">
    <citation type="submission" date="2024-05" db="EMBL/GenBank/DDBJ databases">
        <authorList>
            <person name="Wolfe A."/>
        </authorList>
    </citation>
    <scope>NUCLEOTIDE SEQUENCE</scope>
    <source>
        <strain evidence="2">UMB1064</strain>
    </source>
</reference>
<feature type="transmembrane region" description="Helical" evidence="1">
    <location>
        <begin position="57"/>
        <end position="79"/>
    </location>
</feature>
<protein>
    <submittedName>
        <fullName evidence="2">Alkaline shock response membrane anchor protein AmaP</fullName>
    </submittedName>
</protein>
<dbReference type="RefSeq" id="WP_038627393.1">
    <property type="nucleotide sequence ID" value="NZ_CP046975.1"/>
</dbReference>
<evidence type="ECO:0000256" key="1">
    <source>
        <dbReference type="SAM" id="Phobius"/>
    </source>
</evidence>
<gene>
    <name evidence="3" type="ORF">P2W56_02920</name>
    <name evidence="2" type="ORF">QP460_001985</name>
</gene>
<evidence type="ECO:0000313" key="4">
    <source>
        <dbReference type="Proteomes" id="UP001223646"/>
    </source>
</evidence>
<keyword evidence="1" id="KW-0812">Transmembrane</keyword>
<accession>A0AAJ5YDL2</accession>
<dbReference type="Proteomes" id="UP001220238">
    <property type="component" value="Chromosome"/>
</dbReference>